<evidence type="ECO:0000256" key="1">
    <source>
        <dbReference type="ARBA" id="ARBA00004613"/>
    </source>
</evidence>
<dbReference type="InterPro" id="IPR031825">
    <property type="entry name" value="RXLR"/>
</dbReference>
<keyword evidence="7" id="KW-1185">Reference proteome</keyword>
<comment type="function">
    <text evidence="5">Effector that suppresses plant defense responses during pathogen infection.</text>
</comment>
<feature type="signal peptide" evidence="5">
    <location>
        <begin position="1"/>
        <end position="22"/>
    </location>
</feature>
<sequence length="113" mass="12777">MRLSYIVLVAAATLVATGNALSAEVNAEKRHLRSHKVDSYNFEDAEERGGNDLKAMFKRMMSNDIEFRKMIFGSWKDGMKSVDDAVVFMRDAGLKENHVKQLKAAYEAYRGGR</sequence>
<dbReference type="AlphaFoldDB" id="A0A225V2U6"/>
<organism evidence="6 7">
    <name type="scientific">Phytophthora megakarya</name>
    <dbReference type="NCBI Taxonomy" id="4795"/>
    <lineage>
        <taxon>Eukaryota</taxon>
        <taxon>Sar</taxon>
        <taxon>Stramenopiles</taxon>
        <taxon>Oomycota</taxon>
        <taxon>Peronosporomycetes</taxon>
        <taxon>Peronosporales</taxon>
        <taxon>Peronosporaceae</taxon>
        <taxon>Phytophthora</taxon>
    </lineage>
</organism>
<protein>
    <recommendedName>
        <fullName evidence="5">RxLR effector protein</fullName>
    </recommendedName>
</protein>
<comment type="caution">
    <text evidence="6">The sequence shown here is derived from an EMBL/GenBank/DDBJ whole genome shotgun (WGS) entry which is preliminary data.</text>
</comment>
<dbReference type="EMBL" id="NBNE01008337">
    <property type="protein sequence ID" value="OWY99594.1"/>
    <property type="molecule type" value="Genomic_DNA"/>
</dbReference>
<comment type="subcellular location">
    <subcellularLocation>
        <location evidence="1 5">Secreted</location>
    </subcellularLocation>
</comment>
<accession>A0A225V2U6</accession>
<evidence type="ECO:0000313" key="6">
    <source>
        <dbReference type="EMBL" id="OWY99594.1"/>
    </source>
</evidence>
<evidence type="ECO:0000313" key="7">
    <source>
        <dbReference type="Proteomes" id="UP000198211"/>
    </source>
</evidence>
<dbReference type="GO" id="GO:0005576">
    <property type="term" value="C:extracellular region"/>
    <property type="evidence" value="ECO:0007669"/>
    <property type="project" value="UniProtKB-SubCell"/>
</dbReference>
<keyword evidence="3 5" id="KW-0964">Secreted</keyword>
<dbReference type="OrthoDB" id="128458at2759"/>
<evidence type="ECO:0000256" key="4">
    <source>
        <dbReference type="ARBA" id="ARBA00022729"/>
    </source>
</evidence>
<evidence type="ECO:0000256" key="3">
    <source>
        <dbReference type="ARBA" id="ARBA00022525"/>
    </source>
</evidence>
<dbReference type="Proteomes" id="UP000198211">
    <property type="component" value="Unassembled WGS sequence"/>
</dbReference>
<comment type="similarity">
    <text evidence="2 5">Belongs to the RxLR effector family.</text>
</comment>
<reference evidence="7" key="1">
    <citation type="submission" date="2017-03" db="EMBL/GenBank/DDBJ databases">
        <title>Phytopthora megakarya and P. palmivora, two closely related causual agents of cacao black pod achieved similar genome size and gene model numbers by different mechanisms.</title>
        <authorList>
            <person name="Ali S."/>
            <person name="Shao J."/>
            <person name="Larry D.J."/>
            <person name="Kronmiller B."/>
            <person name="Shen D."/>
            <person name="Strem M.D."/>
            <person name="Melnick R.L."/>
            <person name="Guiltinan M.J."/>
            <person name="Tyler B.M."/>
            <person name="Meinhardt L.W."/>
            <person name="Bailey B.A."/>
        </authorList>
    </citation>
    <scope>NUCLEOTIDE SEQUENCE [LARGE SCALE GENOMIC DNA]</scope>
    <source>
        <strain evidence="7">zdho120</strain>
    </source>
</reference>
<dbReference type="Pfam" id="PF16810">
    <property type="entry name" value="RXLR"/>
    <property type="match status" value="1"/>
</dbReference>
<evidence type="ECO:0000256" key="2">
    <source>
        <dbReference type="ARBA" id="ARBA00010400"/>
    </source>
</evidence>
<keyword evidence="4 5" id="KW-0732">Signal</keyword>
<gene>
    <name evidence="6" type="ORF">PHMEG_00029379</name>
</gene>
<name>A0A225V2U6_9STRA</name>
<comment type="domain">
    <text evidence="5">The RxLR-dEER motif acts to carry the protein into the host cell cytoplasm through binding to cell surface phosphatidylinositol-3-phosphate.</text>
</comment>
<evidence type="ECO:0000256" key="5">
    <source>
        <dbReference type="RuleBase" id="RU367124"/>
    </source>
</evidence>
<feature type="chain" id="PRO_5028510631" description="RxLR effector protein" evidence="5">
    <location>
        <begin position="23"/>
        <end position="113"/>
    </location>
</feature>
<proteinExistence type="inferred from homology"/>